<reference evidence="3" key="1">
    <citation type="submission" date="2022-11" db="UniProtKB">
        <authorList>
            <consortium name="WormBaseParasite"/>
        </authorList>
    </citation>
    <scope>IDENTIFICATION</scope>
</reference>
<dbReference type="WBParaSite" id="nRc.2.0.1.t11256-RA">
    <property type="protein sequence ID" value="nRc.2.0.1.t11256-RA"/>
    <property type="gene ID" value="nRc.2.0.1.g11256"/>
</dbReference>
<feature type="region of interest" description="Disordered" evidence="1">
    <location>
        <begin position="1"/>
        <end position="21"/>
    </location>
</feature>
<accession>A0A915IDG6</accession>
<dbReference type="Proteomes" id="UP000887565">
    <property type="component" value="Unplaced"/>
</dbReference>
<evidence type="ECO:0000256" key="1">
    <source>
        <dbReference type="SAM" id="MobiDB-lite"/>
    </source>
</evidence>
<feature type="compositionally biased region" description="Low complexity" evidence="1">
    <location>
        <begin position="1"/>
        <end position="11"/>
    </location>
</feature>
<evidence type="ECO:0000313" key="2">
    <source>
        <dbReference type="Proteomes" id="UP000887565"/>
    </source>
</evidence>
<keyword evidence="2" id="KW-1185">Reference proteome</keyword>
<protein>
    <submittedName>
        <fullName evidence="3">Uncharacterized protein</fullName>
    </submittedName>
</protein>
<proteinExistence type="predicted"/>
<sequence length="115" mass="12756">MQQYQQQAALQPPQPTQAIMGPTQTLCQGQFTNQQSQKNYLSVMVARQSQMNPFVQLDQRVTCPNVVLGSIVQMNAIAVQTVVAAVQMIKTGTPASPQEQHLLDTYPKTAQFHIE</sequence>
<name>A0A915IDG6_ROMCU</name>
<organism evidence="2 3">
    <name type="scientific">Romanomermis culicivorax</name>
    <name type="common">Nematode worm</name>
    <dbReference type="NCBI Taxonomy" id="13658"/>
    <lineage>
        <taxon>Eukaryota</taxon>
        <taxon>Metazoa</taxon>
        <taxon>Ecdysozoa</taxon>
        <taxon>Nematoda</taxon>
        <taxon>Enoplea</taxon>
        <taxon>Dorylaimia</taxon>
        <taxon>Mermithida</taxon>
        <taxon>Mermithoidea</taxon>
        <taxon>Mermithidae</taxon>
        <taxon>Romanomermis</taxon>
    </lineage>
</organism>
<evidence type="ECO:0000313" key="3">
    <source>
        <dbReference type="WBParaSite" id="nRc.2.0.1.t11256-RA"/>
    </source>
</evidence>
<dbReference type="AlphaFoldDB" id="A0A915IDG6"/>